<accession>A0AAU8HQP1</accession>
<dbReference type="GO" id="GO:0005524">
    <property type="term" value="F:ATP binding"/>
    <property type="evidence" value="ECO:0007669"/>
    <property type="project" value="UniProtKB-UniRule"/>
</dbReference>
<dbReference type="GO" id="GO:0046872">
    <property type="term" value="F:metal ion binding"/>
    <property type="evidence" value="ECO:0007669"/>
    <property type="project" value="InterPro"/>
</dbReference>
<keyword evidence="1" id="KW-0067">ATP-binding</keyword>
<dbReference type="PROSITE" id="PS00867">
    <property type="entry name" value="CPSASE_2"/>
    <property type="match status" value="1"/>
</dbReference>
<feature type="domain" description="ATP-grasp" evidence="2">
    <location>
        <begin position="127"/>
        <end position="319"/>
    </location>
</feature>
<evidence type="ECO:0000259" key="2">
    <source>
        <dbReference type="PROSITE" id="PS50975"/>
    </source>
</evidence>
<reference evidence="3" key="2">
    <citation type="submission" date="2024-06" db="EMBL/GenBank/DDBJ databases">
        <authorList>
            <person name="Petrova K.O."/>
            <person name="Toshchakov S.V."/>
            <person name="Boltjanskaja Y.V."/>
            <person name="Kevbrin V.V."/>
        </authorList>
    </citation>
    <scope>NUCLEOTIDE SEQUENCE</scope>
    <source>
        <strain evidence="3">Z-710</strain>
    </source>
</reference>
<dbReference type="EMBL" id="CP159485">
    <property type="protein sequence ID" value="XCI27766.1"/>
    <property type="molecule type" value="Genomic_DNA"/>
</dbReference>
<dbReference type="PROSITE" id="PS50975">
    <property type="entry name" value="ATP_GRASP"/>
    <property type="match status" value="1"/>
</dbReference>
<gene>
    <name evidence="3" type="ORF">PRVXH_001687</name>
</gene>
<dbReference type="SUPFAM" id="SSF51735">
    <property type="entry name" value="NAD(P)-binding Rossmann-fold domains"/>
    <property type="match status" value="1"/>
</dbReference>
<dbReference type="RefSeq" id="WP_353892343.1">
    <property type="nucleotide sequence ID" value="NZ_CP159485.1"/>
</dbReference>
<proteinExistence type="predicted"/>
<name>A0AAU8HQP1_9FIRM</name>
<dbReference type="InterPro" id="IPR013815">
    <property type="entry name" value="ATP_grasp_subdomain_1"/>
</dbReference>
<dbReference type="Pfam" id="PF02786">
    <property type="entry name" value="CPSase_L_D2"/>
    <property type="match status" value="1"/>
</dbReference>
<sequence>MRRIKYKSKAVVLGCNGYTGLSVIRGLGDNGVYVIGSDHSPKEAYATKSKFCDETLTIPHFSENEAGVVDELITFAKKEEVIPVLIPCADPYAELVDKYLDRLKNHFLLPPINQGLMTKLMNKDSLHTMALKHDMKVPKKIEVTQENIYEKVEDEIGFPCLLKPEFSYRFVKVFNKKMFIVNSKEDLEKSLLKAKKEKLDVFVQQLIPGGDDCMHSFDAYIDKQGRLTHHTTCQKERQYPINFGASVYTRQRYFPQLYKLGAKFFQDIGYRGFGEIEFKKHQRTGEFYLIEVNVRITNFDAMLRKVGFNVPFTIYSDMINKPLPDKHITTSTNMYFRYLYRDIIAILEYLKAGQQSIWNIFKSVAFKKKTYPIWSFSDPLPFLKFGRDMLKRVTAKILTFEKEKANKSDRAKERVPFQ</sequence>
<dbReference type="Gene3D" id="3.30.1490.20">
    <property type="entry name" value="ATP-grasp fold, A domain"/>
    <property type="match status" value="1"/>
</dbReference>
<keyword evidence="3" id="KW-0436">Ligase</keyword>
<dbReference type="InterPro" id="IPR005479">
    <property type="entry name" value="CPAse_ATP-bd"/>
</dbReference>
<dbReference type="AlphaFoldDB" id="A0AAU8HQP1"/>
<dbReference type="InterPro" id="IPR011761">
    <property type="entry name" value="ATP-grasp"/>
</dbReference>
<protein>
    <submittedName>
        <fullName evidence="3">Carboxylate--amine ligase</fullName>
    </submittedName>
</protein>
<dbReference type="GO" id="GO:0016874">
    <property type="term" value="F:ligase activity"/>
    <property type="evidence" value="ECO:0007669"/>
    <property type="project" value="UniProtKB-KW"/>
</dbReference>
<keyword evidence="1" id="KW-0547">Nucleotide-binding</keyword>
<evidence type="ECO:0000313" key="3">
    <source>
        <dbReference type="EMBL" id="XCI27766.1"/>
    </source>
</evidence>
<dbReference type="Gene3D" id="3.30.470.20">
    <property type="entry name" value="ATP-grasp fold, B domain"/>
    <property type="match status" value="1"/>
</dbReference>
<reference evidence="3" key="1">
    <citation type="journal article" date="2018" name="Antonie Van Leeuwenhoek">
        <title>Proteinivorax hydrogeniformans sp. nov., an anaerobic, haloalkaliphilic bacterium fermenting proteinaceous compounds with high hydrogen production.</title>
        <authorList>
            <person name="Boltyanskaya Y."/>
            <person name="Detkova E."/>
            <person name="Pimenov N."/>
            <person name="Kevbrin V."/>
        </authorList>
    </citation>
    <scope>NUCLEOTIDE SEQUENCE</scope>
    <source>
        <strain evidence="3">Z-710</strain>
    </source>
</reference>
<organism evidence="3">
    <name type="scientific">Proteinivorax hydrogeniformans</name>
    <dbReference type="NCBI Taxonomy" id="1826727"/>
    <lineage>
        <taxon>Bacteria</taxon>
        <taxon>Bacillati</taxon>
        <taxon>Bacillota</taxon>
        <taxon>Clostridia</taxon>
        <taxon>Eubacteriales</taxon>
        <taxon>Proteinivoracaceae</taxon>
        <taxon>Proteinivorax</taxon>
    </lineage>
</organism>
<dbReference type="SUPFAM" id="SSF56059">
    <property type="entry name" value="Glutathione synthetase ATP-binding domain-like"/>
    <property type="match status" value="1"/>
</dbReference>
<dbReference type="Gene3D" id="3.40.50.20">
    <property type="match status" value="1"/>
</dbReference>
<dbReference type="InterPro" id="IPR036291">
    <property type="entry name" value="NAD(P)-bd_dom_sf"/>
</dbReference>
<evidence type="ECO:0000256" key="1">
    <source>
        <dbReference type="PROSITE-ProRule" id="PRU00409"/>
    </source>
</evidence>